<feature type="region of interest" description="Disordered" evidence="1">
    <location>
        <begin position="22"/>
        <end position="41"/>
    </location>
</feature>
<dbReference type="PROSITE" id="PS51257">
    <property type="entry name" value="PROKAR_LIPOPROTEIN"/>
    <property type="match status" value="1"/>
</dbReference>
<evidence type="ECO:0000256" key="1">
    <source>
        <dbReference type="SAM" id="MobiDB-lite"/>
    </source>
</evidence>
<gene>
    <name evidence="3" type="ORF">DWB77_03558</name>
</gene>
<dbReference type="Proteomes" id="UP000271554">
    <property type="component" value="Chromosome"/>
</dbReference>
<name>A0A387HKP8_9ACTN</name>
<reference evidence="3 4" key="1">
    <citation type="submission" date="2018-10" db="EMBL/GenBank/DDBJ databases">
        <title>Relationship between Morphology and Antimicrobial Activity in Streptomyces.</title>
        <authorList>
            <person name="Kang H.J."/>
            <person name="Kim S.B."/>
        </authorList>
    </citation>
    <scope>NUCLEOTIDE SEQUENCE [LARGE SCALE GENOMIC DNA]</scope>
    <source>
        <strain evidence="3 4">BH38</strain>
    </source>
</reference>
<feature type="compositionally biased region" description="Polar residues" evidence="1">
    <location>
        <begin position="23"/>
        <end position="41"/>
    </location>
</feature>
<dbReference type="EMBL" id="CP032698">
    <property type="protein sequence ID" value="AYG81412.1"/>
    <property type="molecule type" value="Genomic_DNA"/>
</dbReference>
<organism evidence="3 4">
    <name type="scientific">Streptomyces hundungensis</name>
    <dbReference type="NCBI Taxonomy" id="1077946"/>
    <lineage>
        <taxon>Bacteria</taxon>
        <taxon>Bacillati</taxon>
        <taxon>Actinomycetota</taxon>
        <taxon>Actinomycetes</taxon>
        <taxon>Kitasatosporales</taxon>
        <taxon>Streptomycetaceae</taxon>
        <taxon>Streptomyces</taxon>
    </lineage>
</organism>
<sequence length="209" mass="22325">MTHLRRACGLLLLLTMTGCGPTSHASTGNRTGKSPNMNMQQAADRADAVLQETVTRINPGLRWVHEAPGQNSCTDWKNTDTGGGYVNRGLMVMTIVSPQRRGGLLGVVERDWKARGFTVTNVRSDAQFPAIFASTPDGFRLEVAVGGEGQFRFGITSPCAATSPVAKPTAPSNVDTNAPAYEGGKPLPRPYIHDDFWSATTSPTTPPTP</sequence>
<dbReference type="KEGG" id="shun:DWB77_03558"/>
<feature type="chain" id="PRO_5017441529" description="Lipoprotein" evidence="2">
    <location>
        <begin position="26"/>
        <end position="209"/>
    </location>
</feature>
<protein>
    <recommendedName>
        <fullName evidence="5">Lipoprotein</fullName>
    </recommendedName>
</protein>
<evidence type="ECO:0000313" key="4">
    <source>
        <dbReference type="Proteomes" id="UP000271554"/>
    </source>
</evidence>
<feature type="signal peptide" evidence="2">
    <location>
        <begin position="1"/>
        <end position="25"/>
    </location>
</feature>
<accession>A0A387HKP8</accession>
<keyword evidence="2" id="KW-0732">Signal</keyword>
<evidence type="ECO:0000256" key="2">
    <source>
        <dbReference type="SAM" id="SignalP"/>
    </source>
</evidence>
<dbReference type="AlphaFoldDB" id="A0A387HKP8"/>
<feature type="region of interest" description="Disordered" evidence="1">
    <location>
        <begin position="166"/>
        <end position="185"/>
    </location>
</feature>
<evidence type="ECO:0008006" key="5">
    <source>
        <dbReference type="Google" id="ProtNLM"/>
    </source>
</evidence>
<keyword evidence="4" id="KW-1185">Reference proteome</keyword>
<proteinExistence type="predicted"/>
<evidence type="ECO:0000313" key="3">
    <source>
        <dbReference type="EMBL" id="AYG81412.1"/>
    </source>
</evidence>